<evidence type="ECO:0000313" key="1">
    <source>
        <dbReference type="EMBL" id="JAD59816.1"/>
    </source>
</evidence>
<protein>
    <submittedName>
        <fullName evidence="1">Uncharacterized protein</fullName>
    </submittedName>
</protein>
<proteinExistence type="predicted"/>
<reference evidence="1" key="1">
    <citation type="submission" date="2014-09" db="EMBL/GenBank/DDBJ databases">
        <authorList>
            <person name="Magalhaes I.L.F."/>
            <person name="Oliveira U."/>
            <person name="Santos F.R."/>
            <person name="Vidigal T.H.D.A."/>
            <person name="Brescovit A.D."/>
            <person name="Santos A.J."/>
        </authorList>
    </citation>
    <scope>NUCLEOTIDE SEQUENCE</scope>
    <source>
        <tissue evidence="1">Shoot tissue taken approximately 20 cm above the soil surface</tissue>
    </source>
</reference>
<dbReference type="AlphaFoldDB" id="A0A0A9B8Z3"/>
<dbReference type="EMBL" id="GBRH01238079">
    <property type="protein sequence ID" value="JAD59816.1"/>
    <property type="molecule type" value="Transcribed_RNA"/>
</dbReference>
<sequence>MLLPYSGVIPVKSVMVEKEMASVLNRVISLRSSCLYPSSLRRFSPESTAASSPAPAMATPPAPSFLLLLQTEA</sequence>
<organism evidence="1">
    <name type="scientific">Arundo donax</name>
    <name type="common">Giant reed</name>
    <name type="synonym">Donax arundinaceus</name>
    <dbReference type="NCBI Taxonomy" id="35708"/>
    <lineage>
        <taxon>Eukaryota</taxon>
        <taxon>Viridiplantae</taxon>
        <taxon>Streptophyta</taxon>
        <taxon>Embryophyta</taxon>
        <taxon>Tracheophyta</taxon>
        <taxon>Spermatophyta</taxon>
        <taxon>Magnoliopsida</taxon>
        <taxon>Liliopsida</taxon>
        <taxon>Poales</taxon>
        <taxon>Poaceae</taxon>
        <taxon>PACMAD clade</taxon>
        <taxon>Arundinoideae</taxon>
        <taxon>Arundineae</taxon>
        <taxon>Arundo</taxon>
    </lineage>
</organism>
<name>A0A0A9B8Z3_ARUDO</name>
<accession>A0A0A9B8Z3</accession>
<reference evidence="1" key="2">
    <citation type="journal article" date="2015" name="Data Brief">
        <title>Shoot transcriptome of the giant reed, Arundo donax.</title>
        <authorList>
            <person name="Barrero R.A."/>
            <person name="Guerrero F.D."/>
            <person name="Moolhuijzen P."/>
            <person name="Goolsby J.A."/>
            <person name="Tidwell J."/>
            <person name="Bellgard S.E."/>
            <person name="Bellgard M.I."/>
        </authorList>
    </citation>
    <scope>NUCLEOTIDE SEQUENCE</scope>
    <source>
        <tissue evidence="1">Shoot tissue taken approximately 20 cm above the soil surface</tissue>
    </source>
</reference>